<name>A0A392VDW1_9FABA</name>
<dbReference type="EMBL" id="LXQA011104679">
    <property type="protein sequence ID" value="MCI85005.1"/>
    <property type="molecule type" value="Genomic_DNA"/>
</dbReference>
<reference evidence="2 3" key="1">
    <citation type="journal article" date="2018" name="Front. Plant Sci.">
        <title>Red Clover (Trifolium pratense) and Zigzag Clover (T. medium) - A Picture of Genomic Similarities and Differences.</title>
        <authorList>
            <person name="Dluhosova J."/>
            <person name="Istvanek J."/>
            <person name="Nedelnik J."/>
            <person name="Repkova J."/>
        </authorList>
    </citation>
    <scope>NUCLEOTIDE SEQUENCE [LARGE SCALE GENOMIC DNA]</scope>
    <source>
        <strain evidence="3">cv. 10/8</strain>
        <tissue evidence="2">Leaf</tissue>
    </source>
</reference>
<sequence>TETTRSGQREPPQPRRNWGKNAADGNHLKTAAGDLRKRWYGEQRLSSHYHHV</sequence>
<evidence type="ECO:0000313" key="3">
    <source>
        <dbReference type="Proteomes" id="UP000265520"/>
    </source>
</evidence>
<protein>
    <submittedName>
        <fullName evidence="2">Uncharacterized protein</fullName>
    </submittedName>
</protein>
<feature type="region of interest" description="Disordered" evidence="1">
    <location>
        <begin position="1"/>
        <end position="30"/>
    </location>
</feature>
<feature type="non-terminal residue" evidence="2">
    <location>
        <position position="1"/>
    </location>
</feature>
<accession>A0A392VDW1</accession>
<proteinExistence type="predicted"/>
<evidence type="ECO:0000313" key="2">
    <source>
        <dbReference type="EMBL" id="MCI85005.1"/>
    </source>
</evidence>
<comment type="caution">
    <text evidence="2">The sequence shown here is derived from an EMBL/GenBank/DDBJ whole genome shotgun (WGS) entry which is preliminary data.</text>
</comment>
<organism evidence="2 3">
    <name type="scientific">Trifolium medium</name>
    <dbReference type="NCBI Taxonomy" id="97028"/>
    <lineage>
        <taxon>Eukaryota</taxon>
        <taxon>Viridiplantae</taxon>
        <taxon>Streptophyta</taxon>
        <taxon>Embryophyta</taxon>
        <taxon>Tracheophyta</taxon>
        <taxon>Spermatophyta</taxon>
        <taxon>Magnoliopsida</taxon>
        <taxon>eudicotyledons</taxon>
        <taxon>Gunneridae</taxon>
        <taxon>Pentapetalae</taxon>
        <taxon>rosids</taxon>
        <taxon>fabids</taxon>
        <taxon>Fabales</taxon>
        <taxon>Fabaceae</taxon>
        <taxon>Papilionoideae</taxon>
        <taxon>50 kb inversion clade</taxon>
        <taxon>NPAAA clade</taxon>
        <taxon>Hologalegina</taxon>
        <taxon>IRL clade</taxon>
        <taxon>Trifolieae</taxon>
        <taxon>Trifolium</taxon>
    </lineage>
</organism>
<evidence type="ECO:0000256" key="1">
    <source>
        <dbReference type="SAM" id="MobiDB-lite"/>
    </source>
</evidence>
<keyword evidence="3" id="KW-1185">Reference proteome</keyword>
<dbReference type="Proteomes" id="UP000265520">
    <property type="component" value="Unassembled WGS sequence"/>
</dbReference>
<dbReference type="AlphaFoldDB" id="A0A392VDW1"/>